<evidence type="ECO:0000256" key="2">
    <source>
        <dbReference type="SAM" id="Phobius"/>
    </source>
</evidence>
<name>A0ABS9BFC3_9BACT</name>
<keyword evidence="5" id="KW-1185">Reference proteome</keyword>
<evidence type="ECO:0000313" key="5">
    <source>
        <dbReference type="Proteomes" id="UP001200145"/>
    </source>
</evidence>
<organism evidence="4 5">
    <name type="scientific">Flavihumibacter fluminis</name>
    <dbReference type="NCBI Taxonomy" id="2909236"/>
    <lineage>
        <taxon>Bacteria</taxon>
        <taxon>Pseudomonadati</taxon>
        <taxon>Bacteroidota</taxon>
        <taxon>Chitinophagia</taxon>
        <taxon>Chitinophagales</taxon>
        <taxon>Chitinophagaceae</taxon>
        <taxon>Flavihumibacter</taxon>
    </lineage>
</organism>
<dbReference type="EMBL" id="JAKEVY010000001">
    <property type="protein sequence ID" value="MCF1713366.1"/>
    <property type="molecule type" value="Genomic_DNA"/>
</dbReference>
<keyword evidence="2" id="KW-0472">Membrane</keyword>
<proteinExistence type="predicted"/>
<dbReference type="RefSeq" id="WP_234863899.1">
    <property type="nucleotide sequence ID" value="NZ_JAKEVY010000001.1"/>
</dbReference>
<keyword evidence="2" id="KW-1133">Transmembrane helix</keyword>
<evidence type="ECO:0000259" key="3">
    <source>
        <dbReference type="Pfam" id="PF13568"/>
    </source>
</evidence>
<evidence type="ECO:0000256" key="1">
    <source>
        <dbReference type="SAM" id="MobiDB-lite"/>
    </source>
</evidence>
<dbReference type="Pfam" id="PF13568">
    <property type="entry name" value="OMP_b-brl_2"/>
    <property type="match status" value="1"/>
</dbReference>
<comment type="caution">
    <text evidence="4">The sequence shown here is derived from an EMBL/GenBank/DDBJ whole genome shotgun (WGS) entry which is preliminary data.</text>
</comment>
<dbReference type="InterPro" id="IPR025665">
    <property type="entry name" value="Beta-barrel_OMP_2"/>
</dbReference>
<feature type="domain" description="Outer membrane protein beta-barrel" evidence="3">
    <location>
        <begin position="313"/>
        <end position="456"/>
    </location>
</feature>
<dbReference type="Proteomes" id="UP001200145">
    <property type="component" value="Unassembled WGS sequence"/>
</dbReference>
<accession>A0ABS9BFC3</accession>
<reference evidence="4 5" key="1">
    <citation type="submission" date="2022-01" db="EMBL/GenBank/DDBJ databases">
        <title>Flavihumibacter sp. nov., isolated from sediment of a river.</title>
        <authorList>
            <person name="Liu H."/>
        </authorList>
    </citation>
    <scope>NUCLEOTIDE SEQUENCE [LARGE SCALE GENOMIC DNA]</scope>
    <source>
        <strain evidence="4 5">RY-1</strain>
    </source>
</reference>
<evidence type="ECO:0000313" key="4">
    <source>
        <dbReference type="EMBL" id="MCF1713366.1"/>
    </source>
</evidence>
<keyword evidence="2" id="KW-0812">Transmembrane</keyword>
<feature type="region of interest" description="Disordered" evidence="1">
    <location>
        <begin position="103"/>
        <end position="149"/>
    </location>
</feature>
<protein>
    <submittedName>
        <fullName evidence="4">PorT family protein</fullName>
    </submittedName>
</protein>
<gene>
    <name evidence="4" type="ORF">L0U88_01840</name>
</gene>
<sequence length="499" mass="54538">MPDRDFDKSIQRKANELRLEPSPEVWEKVAAQIKEKDRRRGFAWYWLAAAMLAGGLSVWFLSPDLFKQSVPTTVTQSTTNDSNATPSVSITLENNNSKDIASAQQELPAKEETVSVAKGDPLKSSQPVITANKESENTSFSTETKSKNPTVREKLIAPTDRIAPTNKASYANKGENKQQRHIAKAEKAKKTAIATAPTEQPTQSPAIDEATEKELFGKTIAGNNNAPAPGEIEPNNKTAGDTKLNADLLAAVAKPSKTRAPWNLAMQIGGGSGSMRDGLTSPYSPVTENFSGSIALQPPGTATTLDPRPSDIKAGPSFQASIGVSKPINRKLNFITGIQYAYFSNRIEVGRKMDSSALFSNFRLQNIAATTAYTGAGNDGKAYYNAYHYLQVPVEIGWYLDNRKRFSWNNGFLFGVLLRTDALHYDQAAGAYYQNNDLVNKFQTSAQTSLNYRLFNLGTGTLSAGPFLNYQLSNIDKTAGNKRLLTVGLNARFLFNKQK</sequence>
<feature type="transmembrane region" description="Helical" evidence="2">
    <location>
        <begin position="42"/>
        <end position="61"/>
    </location>
</feature>